<gene>
    <name evidence="4" type="ORF">BLL40_04900</name>
</gene>
<evidence type="ECO:0008006" key="6">
    <source>
        <dbReference type="Google" id="ProtNLM"/>
    </source>
</evidence>
<keyword evidence="1" id="KW-0732">Signal</keyword>
<dbReference type="GO" id="GO:0030246">
    <property type="term" value="F:carbohydrate binding"/>
    <property type="evidence" value="ECO:0007669"/>
    <property type="project" value="InterPro"/>
</dbReference>
<dbReference type="AlphaFoldDB" id="A0A1Q5P663"/>
<dbReference type="Pfam" id="PF13205">
    <property type="entry name" value="Big_5"/>
    <property type="match status" value="1"/>
</dbReference>
<keyword evidence="5" id="KW-1185">Reference proteome</keyword>
<dbReference type="InterPro" id="IPR008965">
    <property type="entry name" value="CBM2/CBM3_carb-bd_dom_sf"/>
</dbReference>
<evidence type="ECO:0000259" key="3">
    <source>
        <dbReference type="Pfam" id="PF13205"/>
    </source>
</evidence>
<accession>A0A1Q5P663</accession>
<dbReference type="InterPro" id="IPR032812">
    <property type="entry name" value="SbsA_Ig"/>
</dbReference>
<dbReference type="STRING" id="1714354.BLL40_04900"/>
<reference evidence="4 5" key="1">
    <citation type="submission" date="2016-12" db="EMBL/GenBank/DDBJ databases">
        <title>Domibacillus sp. SAOS 44 whole genome sequencing.</title>
        <authorList>
            <person name="Verma A."/>
            <person name="Krishnamurthi S."/>
        </authorList>
    </citation>
    <scope>NUCLEOTIDE SEQUENCE [LARGE SCALE GENOMIC DNA]</scope>
    <source>
        <strain evidence="4 5">SAOS 44</strain>
    </source>
</reference>
<dbReference type="Pfam" id="PF00963">
    <property type="entry name" value="Cohesin"/>
    <property type="match status" value="1"/>
</dbReference>
<sequence length="255" mass="28089">MNFVKYRKLLLLFFAFVFLLPNPIVKAEGKSFVGATTIYEGQKGKTLKISLYIHGSEKIAGGSLDLLYDKTALTVQKTEAGDQLTGYLSSVHTGQDGKVSLVWAKAVGETQEGTLLTITARLLKADETTNLDLQNVKIYSKNGSAIAVDSFDGSVKPFKGDVRKHKSKVKGDKEWSVRLNNEFNSATVNKHTVTVKDSGGNAIDVKIKVRDSKVFVVSPKSNYSRGTYTLEITEQVRSLKGSKLKQPIKYEFSVE</sequence>
<evidence type="ECO:0000259" key="2">
    <source>
        <dbReference type="Pfam" id="PF00963"/>
    </source>
</evidence>
<dbReference type="SUPFAM" id="SSF49384">
    <property type="entry name" value="Carbohydrate-binding domain"/>
    <property type="match status" value="1"/>
</dbReference>
<evidence type="ECO:0000313" key="5">
    <source>
        <dbReference type="Proteomes" id="UP000186524"/>
    </source>
</evidence>
<evidence type="ECO:0000313" key="4">
    <source>
        <dbReference type="EMBL" id="OKL37641.1"/>
    </source>
</evidence>
<dbReference type="Gene3D" id="2.60.40.680">
    <property type="match status" value="1"/>
</dbReference>
<dbReference type="InterPro" id="IPR014755">
    <property type="entry name" value="Cu-Rt/internalin_Ig-like"/>
</dbReference>
<feature type="domain" description="SbsA Ig-like" evidence="3">
    <location>
        <begin position="166"/>
        <end position="253"/>
    </location>
</feature>
<comment type="caution">
    <text evidence="4">The sequence shown here is derived from an EMBL/GenBank/DDBJ whole genome shotgun (WGS) entry which is preliminary data.</text>
</comment>
<dbReference type="Gene3D" id="2.60.40.1220">
    <property type="match status" value="1"/>
</dbReference>
<dbReference type="OrthoDB" id="2911226at2"/>
<feature type="domain" description="Cohesin" evidence="2">
    <location>
        <begin position="40"/>
        <end position="155"/>
    </location>
</feature>
<organism evidence="4 5">
    <name type="scientific">Domibacillus mangrovi</name>
    <dbReference type="NCBI Taxonomy" id="1714354"/>
    <lineage>
        <taxon>Bacteria</taxon>
        <taxon>Bacillati</taxon>
        <taxon>Bacillota</taxon>
        <taxon>Bacilli</taxon>
        <taxon>Bacillales</taxon>
        <taxon>Bacillaceae</taxon>
        <taxon>Domibacillus</taxon>
    </lineage>
</organism>
<protein>
    <recommendedName>
        <fullName evidence="6">SbsA Ig-like domain-containing protein</fullName>
    </recommendedName>
</protein>
<proteinExistence type="predicted"/>
<dbReference type="Proteomes" id="UP000186524">
    <property type="component" value="Unassembled WGS sequence"/>
</dbReference>
<dbReference type="GO" id="GO:0000272">
    <property type="term" value="P:polysaccharide catabolic process"/>
    <property type="evidence" value="ECO:0007669"/>
    <property type="project" value="InterPro"/>
</dbReference>
<dbReference type="RefSeq" id="WP_073710792.1">
    <property type="nucleotide sequence ID" value="NZ_MRWQ01000004.1"/>
</dbReference>
<evidence type="ECO:0000256" key="1">
    <source>
        <dbReference type="ARBA" id="ARBA00022729"/>
    </source>
</evidence>
<dbReference type="CDD" id="cd08547">
    <property type="entry name" value="Type_II_cohesin"/>
    <property type="match status" value="1"/>
</dbReference>
<dbReference type="InterPro" id="IPR002102">
    <property type="entry name" value="Cohesin_dom"/>
</dbReference>
<dbReference type="EMBL" id="MRWQ01000004">
    <property type="protein sequence ID" value="OKL37641.1"/>
    <property type="molecule type" value="Genomic_DNA"/>
</dbReference>
<name>A0A1Q5P663_9BACI</name>